<keyword evidence="1" id="KW-0812">Transmembrane</keyword>
<protein>
    <submittedName>
        <fullName evidence="2">Uncharacterized protein</fullName>
    </submittedName>
</protein>
<sequence length="143" mass="15556">MSGVSIEERLASLQALQDKKVITEAECVRTRKELLAAHYGVGGKPSPVGSLTRLEMRFICVVVLVLSFTVLVSTLMARGGAPRLSRAPAPEKLTRIAPDLQTHLDTPRRAEVWPKLIPSPLPHVEVPVPQSGHAPHKLLLATH</sequence>
<keyword evidence="1" id="KW-0472">Membrane</keyword>
<name>A0AAE0F9W2_9CHLO</name>
<evidence type="ECO:0000313" key="2">
    <source>
        <dbReference type="EMBL" id="KAK3255763.1"/>
    </source>
</evidence>
<dbReference type="EMBL" id="LGRX02022297">
    <property type="protein sequence ID" value="KAK3255763.1"/>
    <property type="molecule type" value="Genomic_DNA"/>
</dbReference>
<reference evidence="2 3" key="1">
    <citation type="journal article" date="2015" name="Genome Biol. Evol.">
        <title>Comparative Genomics of a Bacterivorous Green Alga Reveals Evolutionary Causalities and Consequences of Phago-Mixotrophic Mode of Nutrition.</title>
        <authorList>
            <person name="Burns J.A."/>
            <person name="Paasch A."/>
            <person name="Narechania A."/>
            <person name="Kim E."/>
        </authorList>
    </citation>
    <scope>NUCLEOTIDE SEQUENCE [LARGE SCALE GENOMIC DNA]</scope>
    <source>
        <strain evidence="2 3">PLY_AMNH</strain>
    </source>
</reference>
<comment type="caution">
    <text evidence="2">The sequence shown here is derived from an EMBL/GenBank/DDBJ whole genome shotgun (WGS) entry which is preliminary data.</text>
</comment>
<evidence type="ECO:0000256" key="1">
    <source>
        <dbReference type="SAM" id="Phobius"/>
    </source>
</evidence>
<gene>
    <name evidence="2" type="ORF">CYMTET_35070</name>
</gene>
<organism evidence="2 3">
    <name type="scientific">Cymbomonas tetramitiformis</name>
    <dbReference type="NCBI Taxonomy" id="36881"/>
    <lineage>
        <taxon>Eukaryota</taxon>
        <taxon>Viridiplantae</taxon>
        <taxon>Chlorophyta</taxon>
        <taxon>Pyramimonadophyceae</taxon>
        <taxon>Pyramimonadales</taxon>
        <taxon>Pyramimonadaceae</taxon>
        <taxon>Cymbomonas</taxon>
    </lineage>
</organism>
<accession>A0AAE0F9W2</accession>
<proteinExistence type="predicted"/>
<feature type="non-terminal residue" evidence="2">
    <location>
        <position position="143"/>
    </location>
</feature>
<dbReference type="AlphaFoldDB" id="A0AAE0F9W2"/>
<dbReference type="Proteomes" id="UP001190700">
    <property type="component" value="Unassembled WGS sequence"/>
</dbReference>
<feature type="transmembrane region" description="Helical" evidence="1">
    <location>
        <begin position="56"/>
        <end position="77"/>
    </location>
</feature>
<evidence type="ECO:0000313" key="3">
    <source>
        <dbReference type="Proteomes" id="UP001190700"/>
    </source>
</evidence>
<keyword evidence="3" id="KW-1185">Reference proteome</keyword>
<keyword evidence="1" id="KW-1133">Transmembrane helix</keyword>